<dbReference type="GO" id="GO:0005829">
    <property type="term" value="C:cytosol"/>
    <property type="evidence" value="ECO:0007669"/>
    <property type="project" value="TreeGrafter"/>
</dbReference>
<dbReference type="GO" id="GO:0008285">
    <property type="term" value="P:negative regulation of cell population proliferation"/>
    <property type="evidence" value="ECO:0007669"/>
    <property type="project" value="TreeGrafter"/>
</dbReference>
<sequence>MDRLSICTEEQVFIFGVSDFDNIMDMYISTYQNLYGEERSRHFSIKTGALNFIRKMVSQNRRRTNNLDLSLITPRIIAMGYPSQGETVTEVVRNDMNAVLQFLKQRYRRFKTYNLKGGTIYDGLMFPDGVVYYEMEDHEPPIFEYMIHFISDVDRYLTVTRDGAIAVHCKAGKGRTGVMICVYLIHAGLYPNPRQVLDFYGITRTVNNKGLTIPSQRRYVYYFAHLKENQRTYQKHLVQLVGIYFERLPKNLERYLGYELIIALEAGGYEIKKTVSSFSSAQIVADNEAWSTQNDPVTVDKSGIQVGVQRWKTLKMLTFMRCYGWTVSDNDPVFLEGDICVKLEKALHTGRRRAGEIWFNTQFCCDSASGARFLPGDRKYAYPNGNSYLTHAVCNERCIGEDVVMPRGKAWIEAIDWFDEKNKVLVENHYKNLIAAAHRSGYLEDEYNLRRSELFARSDIRNNAEITSDRPTPNDFRNPSVLRLRDNENVQVYERCEIDYAEKKDTLPKRFRVFIVTKCVNDERYREDYIANKESYACYHAENYIKDLRRKQAQKREIIYNGVRDINFTYDSKQILAFDSLQEDVDPPGMGQRCPAPVNLQ</sequence>
<accession>A0A1I7Y8U4</accession>
<dbReference type="WBParaSite" id="L893_g13816.t1">
    <property type="protein sequence ID" value="L893_g13816.t1"/>
    <property type="gene ID" value="L893_g13816"/>
</dbReference>
<dbReference type="PROSITE" id="PS00383">
    <property type="entry name" value="TYR_PHOSPHATASE_1"/>
    <property type="match status" value="1"/>
</dbReference>
<dbReference type="GO" id="GO:0048870">
    <property type="term" value="P:cell motility"/>
    <property type="evidence" value="ECO:0007669"/>
    <property type="project" value="TreeGrafter"/>
</dbReference>
<evidence type="ECO:0000313" key="6">
    <source>
        <dbReference type="Proteomes" id="UP000095287"/>
    </source>
</evidence>
<dbReference type="Gene3D" id="3.90.190.10">
    <property type="entry name" value="Protein tyrosine phosphatase superfamily"/>
    <property type="match status" value="1"/>
</dbReference>
<dbReference type="PANTHER" id="PTHR12305">
    <property type="entry name" value="PHOSPHATASE WITH HOMOLOGY TO TENSIN"/>
    <property type="match status" value="1"/>
</dbReference>
<dbReference type="SUPFAM" id="SSF52799">
    <property type="entry name" value="(Phosphotyrosine protein) phosphatases II"/>
    <property type="match status" value="1"/>
</dbReference>
<evidence type="ECO:0000313" key="7">
    <source>
        <dbReference type="WBParaSite" id="L893_g13816.t1"/>
    </source>
</evidence>
<reference evidence="7" key="1">
    <citation type="submission" date="2016-11" db="UniProtKB">
        <authorList>
            <consortium name="WormBaseParasite"/>
        </authorList>
    </citation>
    <scope>IDENTIFICATION</scope>
</reference>
<evidence type="ECO:0000256" key="2">
    <source>
        <dbReference type="ARBA" id="ARBA00022801"/>
    </source>
</evidence>
<dbReference type="GO" id="GO:0016314">
    <property type="term" value="F:phosphatidylinositol-3,4,5-trisphosphate 3-phosphatase activity"/>
    <property type="evidence" value="ECO:0007669"/>
    <property type="project" value="UniProtKB-EC"/>
</dbReference>
<dbReference type="PROSITE" id="PS51181">
    <property type="entry name" value="PPASE_TENSIN"/>
    <property type="match status" value="1"/>
</dbReference>
<keyword evidence="2" id="KW-0378">Hydrolase</keyword>
<dbReference type="GO" id="GO:0046856">
    <property type="term" value="P:phosphatidylinositol dephosphorylation"/>
    <property type="evidence" value="ECO:0007669"/>
    <property type="project" value="TreeGrafter"/>
</dbReference>
<dbReference type="InterPro" id="IPR016130">
    <property type="entry name" value="Tyr_Pase_AS"/>
</dbReference>
<organism evidence="6 7">
    <name type="scientific">Steinernema glaseri</name>
    <dbReference type="NCBI Taxonomy" id="37863"/>
    <lineage>
        <taxon>Eukaryota</taxon>
        <taxon>Metazoa</taxon>
        <taxon>Ecdysozoa</taxon>
        <taxon>Nematoda</taxon>
        <taxon>Chromadorea</taxon>
        <taxon>Rhabditida</taxon>
        <taxon>Tylenchina</taxon>
        <taxon>Panagrolaimomorpha</taxon>
        <taxon>Strongyloidoidea</taxon>
        <taxon>Steinernematidae</taxon>
        <taxon>Steinernema</taxon>
    </lineage>
</organism>
<dbReference type="GO" id="GO:0043491">
    <property type="term" value="P:phosphatidylinositol 3-kinase/protein kinase B signal transduction"/>
    <property type="evidence" value="ECO:0007669"/>
    <property type="project" value="TreeGrafter"/>
</dbReference>
<feature type="domain" description="Tyrosine specific protein phosphatases" evidence="4">
    <location>
        <begin position="147"/>
        <end position="218"/>
    </location>
</feature>
<proteinExistence type="predicted"/>
<keyword evidence="6" id="KW-1185">Reference proteome</keyword>
<dbReference type="GO" id="GO:0051896">
    <property type="term" value="P:regulation of phosphatidylinositol 3-kinase/protein kinase B signal transduction"/>
    <property type="evidence" value="ECO:0007669"/>
    <property type="project" value="TreeGrafter"/>
</dbReference>
<dbReference type="GO" id="GO:0004725">
    <property type="term" value="F:protein tyrosine phosphatase activity"/>
    <property type="evidence" value="ECO:0007669"/>
    <property type="project" value="InterPro"/>
</dbReference>
<name>A0A1I7Y8U4_9BILA</name>
<evidence type="ECO:0000259" key="5">
    <source>
        <dbReference type="PROSITE" id="PS51181"/>
    </source>
</evidence>
<dbReference type="InterPro" id="IPR000242">
    <property type="entry name" value="PTP_cat"/>
</dbReference>
<dbReference type="GO" id="GO:0042995">
    <property type="term" value="C:cell projection"/>
    <property type="evidence" value="ECO:0007669"/>
    <property type="project" value="TreeGrafter"/>
</dbReference>
<dbReference type="InterPro" id="IPR000387">
    <property type="entry name" value="Tyr_Pase_dom"/>
</dbReference>
<dbReference type="InterPro" id="IPR051281">
    <property type="entry name" value="Dual-spec_lipid-protein_phosph"/>
</dbReference>
<dbReference type="PROSITE" id="PS50056">
    <property type="entry name" value="TYR_PHOSPHATASE_2"/>
    <property type="match status" value="1"/>
</dbReference>
<dbReference type="SMART" id="SM00404">
    <property type="entry name" value="PTPc_motif"/>
    <property type="match status" value="1"/>
</dbReference>
<dbReference type="GO" id="GO:0005634">
    <property type="term" value="C:nucleus"/>
    <property type="evidence" value="ECO:0007669"/>
    <property type="project" value="TreeGrafter"/>
</dbReference>
<dbReference type="InterPro" id="IPR003595">
    <property type="entry name" value="Tyr_Pase_cat"/>
</dbReference>
<dbReference type="PROSITE" id="PS50055">
    <property type="entry name" value="TYR_PHOSPHATASE_PTP"/>
    <property type="match status" value="1"/>
</dbReference>
<dbReference type="EC" id="3.1.3.67" evidence="1"/>
<protein>
    <recommendedName>
        <fullName evidence="1">phosphatidylinositol-3,4,5-trisphosphate 3-phosphatase</fullName>
        <ecNumber evidence="1">3.1.3.67</ecNumber>
    </recommendedName>
</protein>
<dbReference type="GO" id="GO:0005886">
    <property type="term" value="C:plasma membrane"/>
    <property type="evidence" value="ECO:0007669"/>
    <property type="project" value="TreeGrafter"/>
</dbReference>
<dbReference type="InterPro" id="IPR029023">
    <property type="entry name" value="Tensin_phosphatase"/>
</dbReference>
<evidence type="ECO:0000259" key="3">
    <source>
        <dbReference type="PROSITE" id="PS50055"/>
    </source>
</evidence>
<feature type="domain" description="Phosphatase tensin-type" evidence="5">
    <location>
        <begin position="58"/>
        <end position="230"/>
    </location>
</feature>
<dbReference type="AlphaFoldDB" id="A0A1I7Y8U4"/>
<dbReference type="InterPro" id="IPR029021">
    <property type="entry name" value="Prot-tyrosine_phosphatase-like"/>
</dbReference>
<evidence type="ECO:0000256" key="1">
    <source>
        <dbReference type="ARBA" id="ARBA00013015"/>
    </source>
</evidence>
<dbReference type="Pfam" id="PF22785">
    <property type="entry name" value="Tc-R-P"/>
    <property type="match status" value="1"/>
</dbReference>
<dbReference type="PANTHER" id="PTHR12305:SF81">
    <property type="entry name" value="PHOSPHATIDYLINOSITOL 3,4,5-TRISPHOSPHATE 3-PHOSPHATASE AND DUAL-SPECIFICITY PROTEIN PHOSPHATASE PTEN"/>
    <property type="match status" value="1"/>
</dbReference>
<feature type="domain" description="Tyrosine-protein phosphatase" evidence="3">
    <location>
        <begin position="1"/>
        <end position="225"/>
    </location>
</feature>
<evidence type="ECO:0000259" key="4">
    <source>
        <dbReference type="PROSITE" id="PS50056"/>
    </source>
</evidence>
<dbReference type="Proteomes" id="UP000095287">
    <property type="component" value="Unplaced"/>
</dbReference>